<dbReference type="FunFam" id="3.40.20.10:FF:000042">
    <property type="entry name" value="Actin depolymerizing protein"/>
    <property type="match status" value="1"/>
</dbReference>
<feature type="domain" description="ADF-H" evidence="12">
    <location>
        <begin position="61"/>
        <end position="193"/>
    </location>
</feature>
<dbReference type="Gene3D" id="3.40.20.10">
    <property type="entry name" value="Severin"/>
    <property type="match status" value="2"/>
</dbReference>
<dbReference type="GO" id="GO:0051015">
    <property type="term" value="F:actin filament binding"/>
    <property type="evidence" value="ECO:0007669"/>
    <property type="project" value="TreeGrafter"/>
</dbReference>
<sequence length="384" mass="42553">MSLVDAIDSVLRETLENIHQPRPSIWYRDACVDYRSTAGYARDMYPTAPGVMASTTNDIFYSRTASDELTHQFTSLTSSTNVRGIIAGISNEQLVPITTIPRRGTFEEDLPQLESLLKENEPAYIILRRRDSGPAPFICLTYVPDHAHVRSKMLFASTRNTFTRELGTEYFSESIFATTKAEVTVEGFKKHDAHVAKAAPLTEEEIALKGVKEAEAEASRGTTARASHVSGSVAFPVSDAALDALRRLPNNPNGLVQLMLDIQRETIELADESTSTAHDLITAIPNTAPRFSFFNFSHKYPGVPENPIVFIYTCPPSSKIKERMLYASSRSSVLAIAERDAGLTIAKKLESGDPDISAQQLAEEFQPKTEQKQAFQRPKRPGRK</sequence>
<evidence type="ECO:0000256" key="2">
    <source>
        <dbReference type="ARBA" id="ARBA00004544"/>
    </source>
</evidence>
<evidence type="ECO:0000256" key="6">
    <source>
        <dbReference type="ARBA" id="ARBA00023203"/>
    </source>
</evidence>
<dbReference type="EMBL" id="WIWS01000031">
    <property type="protein sequence ID" value="KAF3220955.1"/>
    <property type="molecule type" value="Genomic_DNA"/>
</dbReference>
<keyword evidence="5" id="KW-0677">Repeat</keyword>
<name>A0A7C8QSC6_ORBOL</name>
<dbReference type="AlphaFoldDB" id="A0A7C8QSC6"/>
<dbReference type="Proteomes" id="UP000472727">
    <property type="component" value="Unassembled WGS sequence"/>
</dbReference>
<evidence type="ECO:0000256" key="3">
    <source>
        <dbReference type="ARBA" id="ARBA00009557"/>
    </source>
</evidence>
<dbReference type="GO" id="GO:0051016">
    <property type="term" value="P:barbed-end actin filament capping"/>
    <property type="evidence" value="ECO:0007669"/>
    <property type="project" value="TreeGrafter"/>
</dbReference>
<dbReference type="InterPro" id="IPR029006">
    <property type="entry name" value="ADF-H/Gelsolin-like_dom_sf"/>
</dbReference>
<dbReference type="GO" id="GO:0003785">
    <property type="term" value="F:actin monomer binding"/>
    <property type="evidence" value="ECO:0007669"/>
    <property type="project" value="TreeGrafter"/>
</dbReference>
<dbReference type="CDD" id="cd11285">
    <property type="entry name" value="ADF_Twf-N_like"/>
    <property type="match status" value="1"/>
</dbReference>
<evidence type="ECO:0000256" key="11">
    <source>
        <dbReference type="SAM" id="MobiDB-lite"/>
    </source>
</evidence>
<evidence type="ECO:0000256" key="9">
    <source>
        <dbReference type="ARBA" id="ARBA00056419"/>
    </source>
</evidence>
<dbReference type="GO" id="GO:0030042">
    <property type="term" value="P:actin filament depolymerization"/>
    <property type="evidence" value="ECO:0007669"/>
    <property type="project" value="TreeGrafter"/>
</dbReference>
<accession>A0A7C8QSC6</accession>
<evidence type="ECO:0000256" key="5">
    <source>
        <dbReference type="ARBA" id="ARBA00022737"/>
    </source>
</evidence>
<dbReference type="PANTHER" id="PTHR13759:SF1">
    <property type="entry name" value="TWINFILIN"/>
    <property type="match status" value="1"/>
</dbReference>
<dbReference type="GO" id="GO:0005938">
    <property type="term" value="C:cell cortex"/>
    <property type="evidence" value="ECO:0007669"/>
    <property type="project" value="UniProtKB-SubCell"/>
</dbReference>
<keyword evidence="4" id="KW-0963">Cytoplasm</keyword>
<evidence type="ECO:0000256" key="4">
    <source>
        <dbReference type="ARBA" id="ARBA00022490"/>
    </source>
</evidence>
<comment type="caution">
    <text evidence="13">The sequence shown here is derived from an EMBL/GenBank/DDBJ whole genome shotgun (WGS) entry which is preliminary data.</text>
</comment>
<dbReference type="Pfam" id="PF00241">
    <property type="entry name" value="Cofilin_ADF"/>
    <property type="match status" value="2"/>
</dbReference>
<comment type="subunit">
    <text evidence="8">Interacts with G-actin; ADP-actin form.</text>
</comment>
<evidence type="ECO:0000256" key="7">
    <source>
        <dbReference type="ARBA" id="ARBA00023212"/>
    </source>
</evidence>
<organism evidence="13 14">
    <name type="scientific">Orbilia oligospora</name>
    <name type="common">Nematode-trapping fungus</name>
    <name type="synonym">Arthrobotrys oligospora</name>
    <dbReference type="NCBI Taxonomy" id="2813651"/>
    <lineage>
        <taxon>Eukaryota</taxon>
        <taxon>Fungi</taxon>
        <taxon>Dikarya</taxon>
        <taxon>Ascomycota</taxon>
        <taxon>Pezizomycotina</taxon>
        <taxon>Orbiliomycetes</taxon>
        <taxon>Orbiliales</taxon>
        <taxon>Orbiliaceae</taxon>
        <taxon>Orbilia</taxon>
    </lineage>
</organism>
<feature type="region of interest" description="Disordered" evidence="11">
    <location>
        <begin position="363"/>
        <end position="384"/>
    </location>
</feature>
<keyword evidence="7" id="KW-0206">Cytoskeleton</keyword>
<evidence type="ECO:0000313" key="13">
    <source>
        <dbReference type="EMBL" id="KAF3220955.1"/>
    </source>
</evidence>
<feature type="domain" description="ADF-H" evidence="12">
    <location>
        <begin position="230"/>
        <end position="366"/>
    </location>
</feature>
<protein>
    <recommendedName>
        <fullName evidence="10">Twinfilin</fullName>
    </recommendedName>
</protein>
<dbReference type="FunFam" id="3.40.20.10:FF:000007">
    <property type="entry name" value="Twinfilin-1 isoform 1"/>
    <property type="match status" value="1"/>
</dbReference>
<evidence type="ECO:0000256" key="10">
    <source>
        <dbReference type="ARBA" id="ARBA00069496"/>
    </source>
</evidence>
<comment type="function">
    <text evidence="9">Actin-binding protein involved in motile and morphological processes. Inhibits actin polymerization, likely by sequestering G-actin.</text>
</comment>
<dbReference type="CDD" id="cd11284">
    <property type="entry name" value="ADF_Twf-C_like"/>
    <property type="match status" value="1"/>
</dbReference>
<comment type="similarity">
    <text evidence="3">Belongs to the actin-binding proteins ADF family. Twinfilin subfamily.</text>
</comment>
<dbReference type="InterPro" id="IPR028458">
    <property type="entry name" value="Twinfilin"/>
</dbReference>
<proteinExistence type="inferred from homology"/>
<dbReference type="PROSITE" id="PS51263">
    <property type="entry name" value="ADF_H"/>
    <property type="match status" value="2"/>
</dbReference>
<dbReference type="InterPro" id="IPR002108">
    <property type="entry name" value="ADF-H"/>
</dbReference>
<dbReference type="PANTHER" id="PTHR13759">
    <property type="entry name" value="TWINFILIN"/>
    <property type="match status" value="1"/>
</dbReference>
<reference evidence="13 14" key="1">
    <citation type="submission" date="2019-06" db="EMBL/GenBank/DDBJ databases">
        <authorList>
            <person name="Palmer J.M."/>
        </authorList>
    </citation>
    <scope>NUCLEOTIDE SEQUENCE [LARGE SCALE GENOMIC DNA]</scope>
    <source>
        <strain evidence="13 14">TWF106</strain>
    </source>
</reference>
<keyword evidence="6" id="KW-0009">Actin-binding</keyword>
<dbReference type="GO" id="GO:0005884">
    <property type="term" value="C:actin filament"/>
    <property type="evidence" value="ECO:0007669"/>
    <property type="project" value="TreeGrafter"/>
</dbReference>
<dbReference type="SMART" id="SM00102">
    <property type="entry name" value="ADF"/>
    <property type="match status" value="2"/>
</dbReference>
<evidence type="ECO:0000256" key="8">
    <source>
        <dbReference type="ARBA" id="ARBA00038532"/>
    </source>
</evidence>
<comment type="subcellular location">
    <subcellularLocation>
        <location evidence="2">Cytoplasm</location>
        <location evidence="2">Cell cortex</location>
    </subcellularLocation>
    <subcellularLocation>
        <location evidence="1">Cytoplasm</location>
        <location evidence="1">Cytoskeleton</location>
    </subcellularLocation>
</comment>
<evidence type="ECO:0000256" key="1">
    <source>
        <dbReference type="ARBA" id="ARBA00004245"/>
    </source>
</evidence>
<evidence type="ECO:0000259" key="12">
    <source>
        <dbReference type="PROSITE" id="PS51263"/>
    </source>
</evidence>
<gene>
    <name evidence="13" type="primary">TWF1</name>
    <name evidence="13" type="ORF">TWF106_006552</name>
</gene>
<dbReference type="SUPFAM" id="SSF55753">
    <property type="entry name" value="Actin depolymerizing proteins"/>
    <property type="match status" value="2"/>
</dbReference>
<evidence type="ECO:0000313" key="14">
    <source>
        <dbReference type="Proteomes" id="UP000472727"/>
    </source>
</evidence>